<dbReference type="InterPro" id="IPR022764">
    <property type="entry name" value="Peptidase_S54_rhomboid_dom"/>
</dbReference>
<evidence type="ECO:0000259" key="9">
    <source>
        <dbReference type="Pfam" id="PF12122"/>
    </source>
</evidence>
<dbReference type="GO" id="GO:0008233">
    <property type="term" value="F:peptidase activity"/>
    <property type="evidence" value="ECO:0007669"/>
    <property type="project" value="UniProtKB-KW"/>
</dbReference>
<keyword evidence="10" id="KW-0378">Hydrolase</keyword>
<dbReference type="InterPro" id="IPR022732">
    <property type="entry name" value="Peptidase_S54_GlpG_N"/>
</dbReference>
<keyword evidence="4 7" id="KW-0812">Transmembrane</keyword>
<dbReference type="InterPro" id="IPR038236">
    <property type="entry name" value="GlpG_N_sf"/>
</dbReference>
<dbReference type="RefSeq" id="WP_189483877.1">
    <property type="nucleotide sequence ID" value="NZ_BMYR01000012.1"/>
</dbReference>
<dbReference type="GO" id="GO:0006508">
    <property type="term" value="P:proteolysis"/>
    <property type="evidence" value="ECO:0007669"/>
    <property type="project" value="UniProtKB-KW"/>
</dbReference>
<keyword evidence="3" id="KW-0997">Cell inner membrane</keyword>
<dbReference type="NCBIfam" id="TIGR04239">
    <property type="entry name" value="rhombo_GlpG"/>
    <property type="match status" value="1"/>
</dbReference>
<comment type="caution">
    <text evidence="10">The sequence shown here is derived from an EMBL/GenBank/DDBJ whole genome shotgun (WGS) entry which is preliminary data.</text>
</comment>
<dbReference type="EMBL" id="BMYR01000012">
    <property type="protein sequence ID" value="GGW70421.1"/>
    <property type="molecule type" value="Genomic_DNA"/>
</dbReference>
<accession>A0ABQ2WVH9</accession>
<feature type="domain" description="Peptidase S54 rhomboid" evidence="8">
    <location>
        <begin position="131"/>
        <end position="267"/>
    </location>
</feature>
<keyword evidence="2" id="KW-1003">Cell membrane</keyword>
<dbReference type="Proteomes" id="UP000634667">
    <property type="component" value="Unassembled WGS sequence"/>
</dbReference>
<dbReference type="InterPro" id="IPR035952">
    <property type="entry name" value="Rhomboid-like_sf"/>
</dbReference>
<organism evidence="10 11">
    <name type="scientific">Alishewanella tabrizica</name>
    <dbReference type="NCBI Taxonomy" id="671278"/>
    <lineage>
        <taxon>Bacteria</taxon>
        <taxon>Pseudomonadati</taxon>
        <taxon>Pseudomonadota</taxon>
        <taxon>Gammaproteobacteria</taxon>
        <taxon>Alteromonadales</taxon>
        <taxon>Alteromonadaceae</taxon>
        <taxon>Alishewanella</taxon>
    </lineage>
</organism>
<keyword evidence="5 7" id="KW-1133">Transmembrane helix</keyword>
<sequence length="273" mass="30572">MTAQNLRKFVEFTSMSAAHLFADYCQTQGLTVQVQPQGHTTSLLAPAEQLEHIEPLLAEFLREPTHPRYQAAAWQQSHSVALPTGSRRFSLSALWQTPLTAALLLLTLAVYLWQQIDFNGANAALQLHQPAQVWRWITPILLHFSLTHLVFNLCWWVLLGQKIEQYSSSVNLLQLAVSSAVISNGLELALNGPNFGGLSGVVYALFGYCWLQDKLNNTEQYPVTNGLAAFMVLWLALGFMDVLWINMANWAHLGGLLCGLGWAWLSRRTRTNL</sequence>
<dbReference type="PANTHER" id="PTHR43731">
    <property type="entry name" value="RHOMBOID PROTEASE"/>
    <property type="match status" value="1"/>
</dbReference>
<keyword evidence="10" id="KW-0645">Protease</keyword>
<dbReference type="InterPro" id="IPR023662">
    <property type="entry name" value="Rhomboid_protease_GlpG"/>
</dbReference>
<comment type="subcellular location">
    <subcellularLocation>
        <location evidence="1">Membrane</location>
        <topology evidence="1">Multi-pass membrane protein</topology>
    </subcellularLocation>
</comment>
<evidence type="ECO:0000256" key="5">
    <source>
        <dbReference type="ARBA" id="ARBA00022989"/>
    </source>
</evidence>
<evidence type="ECO:0000256" key="6">
    <source>
        <dbReference type="ARBA" id="ARBA00023136"/>
    </source>
</evidence>
<feature type="domain" description="Peptidase S54 GlpG peptidase N-terminal" evidence="9">
    <location>
        <begin position="11"/>
        <end position="78"/>
    </location>
</feature>
<feature type="transmembrane region" description="Helical" evidence="7">
    <location>
        <begin position="195"/>
        <end position="211"/>
    </location>
</feature>
<keyword evidence="6 7" id="KW-0472">Membrane</keyword>
<dbReference type="Pfam" id="PF01694">
    <property type="entry name" value="Rhomboid"/>
    <property type="match status" value="1"/>
</dbReference>
<proteinExistence type="predicted"/>
<feature type="transmembrane region" description="Helical" evidence="7">
    <location>
        <begin position="93"/>
        <end position="113"/>
    </location>
</feature>
<protein>
    <submittedName>
        <fullName evidence="10">Rhomboid protease GlpG</fullName>
    </submittedName>
</protein>
<dbReference type="PANTHER" id="PTHR43731:SF26">
    <property type="entry name" value="RHOMBOID-LIKE PROTEIN 10, CHLOROPLASTIC"/>
    <property type="match status" value="1"/>
</dbReference>
<evidence type="ECO:0000313" key="11">
    <source>
        <dbReference type="Proteomes" id="UP000634667"/>
    </source>
</evidence>
<dbReference type="Gene3D" id="3.30.70.2350">
    <property type="match status" value="1"/>
</dbReference>
<evidence type="ECO:0000256" key="1">
    <source>
        <dbReference type="ARBA" id="ARBA00004141"/>
    </source>
</evidence>
<evidence type="ECO:0000259" key="8">
    <source>
        <dbReference type="Pfam" id="PF01694"/>
    </source>
</evidence>
<feature type="transmembrane region" description="Helical" evidence="7">
    <location>
        <begin position="133"/>
        <end position="158"/>
    </location>
</feature>
<evidence type="ECO:0000256" key="4">
    <source>
        <dbReference type="ARBA" id="ARBA00022692"/>
    </source>
</evidence>
<dbReference type="SUPFAM" id="SSF144091">
    <property type="entry name" value="Rhomboid-like"/>
    <property type="match status" value="1"/>
</dbReference>
<reference evidence="11" key="1">
    <citation type="journal article" date="2019" name="Int. J. Syst. Evol. Microbiol.">
        <title>The Global Catalogue of Microorganisms (GCM) 10K type strain sequencing project: providing services to taxonomists for standard genome sequencing and annotation.</title>
        <authorList>
            <consortium name="The Broad Institute Genomics Platform"/>
            <consortium name="The Broad Institute Genome Sequencing Center for Infectious Disease"/>
            <person name="Wu L."/>
            <person name="Ma J."/>
        </authorList>
    </citation>
    <scope>NUCLEOTIDE SEQUENCE [LARGE SCALE GENOMIC DNA]</scope>
    <source>
        <strain evidence="11">KCTC 23723</strain>
    </source>
</reference>
<evidence type="ECO:0000256" key="3">
    <source>
        <dbReference type="ARBA" id="ARBA00022519"/>
    </source>
</evidence>
<keyword evidence="11" id="KW-1185">Reference proteome</keyword>
<name>A0ABQ2WVH9_9ALTE</name>
<feature type="transmembrane region" description="Helical" evidence="7">
    <location>
        <begin position="170"/>
        <end position="189"/>
    </location>
</feature>
<dbReference type="InterPro" id="IPR050925">
    <property type="entry name" value="Rhomboid_protease_S54"/>
</dbReference>
<gene>
    <name evidence="10" type="primary">glpG</name>
    <name evidence="10" type="ORF">GCM10008111_28240</name>
</gene>
<feature type="transmembrane region" description="Helical" evidence="7">
    <location>
        <begin position="223"/>
        <end position="244"/>
    </location>
</feature>
<dbReference type="Pfam" id="PF12122">
    <property type="entry name" value="Rhomboid_N"/>
    <property type="match status" value="1"/>
</dbReference>
<evidence type="ECO:0000256" key="7">
    <source>
        <dbReference type="SAM" id="Phobius"/>
    </source>
</evidence>
<feature type="transmembrane region" description="Helical" evidence="7">
    <location>
        <begin position="250"/>
        <end position="266"/>
    </location>
</feature>
<evidence type="ECO:0000313" key="10">
    <source>
        <dbReference type="EMBL" id="GGW70421.1"/>
    </source>
</evidence>
<dbReference type="Gene3D" id="1.20.1540.10">
    <property type="entry name" value="Rhomboid-like"/>
    <property type="match status" value="1"/>
</dbReference>
<evidence type="ECO:0000256" key="2">
    <source>
        <dbReference type="ARBA" id="ARBA00022475"/>
    </source>
</evidence>